<feature type="domain" description="WSC" evidence="1">
    <location>
        <begin position="1"/>
        <end position="75"/>
    </location>
</feature>
<dbReference type="HOGENOM" id="CLU_171219_0_0_1"/>
<name>W6Z2H0_COCMI</name>
<protein>
    <recommendedName>
        <fullName evidence="1">WSC domain-containing protein</fullName>
    </recommendedName>
</protein>
<gene>
    <name evidence="2" type="ORF">COCMIDRAFT_66731</name>
</gene>
<dbReference type="SMART" id="SM00321">
    <property type="entry name" value="WSC"/>
    <property type="match status" value="1"/>
</dbReference>
<evidence type="ECO:0000313" key="2">
    <source>
        <dbReference type="EMBL" id="EUC41829.1"/>
    </source>
</evidence>
<dbReference type="EMBL" id="KI964084">
    <property type="protein sequence ID" value="EUC41829.1"/>
    <property type="molecule type" value="Genomic_DNA"/>
</dbReference>
<dbReference type="AlphaFoldDB" id="W6Z2H0"/>
<reference evidence="2 3" key="1">
    <citation type="journal article" date="2013" name="PLoS Genet.">
        <title>Comparative genome structure, secondary metabolite, and effector coding capacity across Cochliobolus pathogens.</title>
        <authorList>
            <person name="Condon B.J."/>
            <person name="Leng Y."/>
            <person name="Wu D."/>
            <person name="Bushley K.E."/>
            <person name="Ohm R.A."/>
            <person name="Otillar R."/>
            <person name="Martin J."/>
            <person name="Schackwitz W."/>
            <person name="Grimwood J."/>
            <person name="MohdZainudin N."/>
            <person name="Xue C."/>
            <person name="Wang R."/>
            <person name="Manning V.A."/>
            <person name="Dhillon B."/>
            <person name="Tu Z.J."/>
            <person name="Steffenson B.J."/>
            <person name="Salamov A."/>
            <person name="Sun H."/>
            <person name="Lowry S."/>
            <person name="LaButti K."/>
            <person name="Han J."/>
            <person name="Copeland A."/>
            <person name="Lindquist E."/>
            <person name="Barry K."/>
            <person name="Schmutz J."/>
            <person name="Baker S.E."/>
            <person name="Ciuffetti L.M."/>
            <person name="Grigoriev I.V."/>
            <person name="Zhong S."/>
            <person name="Turgeon B.G."/>
        </authorList>
    </citation>
    <scope>NUCLEOTIDE SEQUENCE [LARGE SCALE GENOMIC DNA]</scope>
    <source>
        <strain evidence="2 3">ATCC 44560</strain>
    </source>
</reference>
<evidence type="ECO:0000259" key="1">
    <source>
        <dbReference type="PROSITE" id="PS51212"/>
    </source>
</evidence>
<evidence type="ECO:0000313" key="3">
    <source>
        <dbReference type="Proteomes" id="UP000054032"/>
    </source>
</evidence>
<dbReference type="Proteomes" id="UP000054032">
    <property type="component" value="Unassembled WGS sequence"/>
</dbReference>
<dbReference type="RefSeq" id="XP_007691653.1">
    <property type="nucleotide sequence ID" value="XM_007693463.1"/>
</dbReference>
<dbReference type="OrthoDB" id="3688278at2759"/>
<dbReference type="PROSITE" id="PS51212">
    <property type="entry name" value="WSC"/>
    <property type="match status" value="1"/>
</dbReference>
<feature type="non-terminal residue" evidence="2">
    <location>
        <position position="1"/>
    </location>
</feature>
<dbReference type="InterPro" id="IPR002889">
    <property type="entry name" value="WSC_carb-bd"/>
</dbReference>
<feature type="non-terminal residue" evidence="2">
    <location>
        <position position="75"/>
    </location>
</feature>
<organism evidence="2 3">
    <name type="scientific">Bipolaris oryzae ATCC 44560</name>
    <dbReference type="NCBI Taxonomy" id="930090"/>
    <lineage>
        <taxon>Eukaryota</taxon>
        <taxon>Fungi</taxon>
        <taxon>Dikarya</taxon>
        <taxon>Ascomycota</taxon>
        <taxon>Pezizomycotina</taxon>
        <taxon>Dothideomycetes</taxon>
        <taxon>Pleosporomycetidae</taxon>
        <taxon>Pleosporales</taxon>
        <taxon>Pleosporineae</taxon>
        <taxon>Pleosporaceae</taxon>
        <taxon>Bipolaris</taxon>
    </lineage>
</organism>
<dbReference type="Pfam" id="PF01822">
    <property type="entry name" value="WSC"/>
    <property type="match status" value="1"/>
</dbReference>
<dbReference type="GeneID" id="19125037"/>
<dbReference type="KEGG" id="bor:COCMIDRAFT_66731"/>
<keyword evidence="3" id="KW-1185">Reference proteome</keyword>
<sequence length="75" mass="8374">GCFTDGVPRVLTGKTENSNLMARERCENFCKGYTFYGLHHSTHCFCGNRMDNPTKSTPEAECNMRCAGNSEMCRG</sequence>
<proteinExistence type="predicted"/>
<accession>W6Z2H0</accession>